<proteinExistence type="predicted"/>
<feature type="region of interest" description="Disordered" evidence="1">
    <location>
        <begin position="1"/>
        <end position="38"/>
    </location>
</feature>
<feature type="compositionally biased region" description="Basic and acidic residues" evidence="1">
    <location>
        <begin position="29"/>
        <end position="38"/>
    </location>
</feature>
<dbReference type="AlphaFoldDB" id="A0A3P6NC16"/>
<dbReference type="EMBL" id="UYRR01007194">
    <property type="protein sequence ID" value="VDK23396.1"/>
    <property type="molecule type" value="Genomic_DNA"/>
</dbReference>
<evidence type="ECO:0000313" key="3">
    <source>
        <dbReference type="Proteomes" id="UP000267096"/>
    </source>
</evidence>
<accession>A0A3P6NC16</accession>
<keyword evidence="3" id="KW-1185">Reference proteome</keyword>
<organism evidence="2 3">
    <name type="scientific">Anisakis simplex</name>
    <name type="common">Herring worm</name>
    <dbReference type="NCBI Taxonomy" id="6269"/>
    <lineage>
        <taxon>Eukaryota</taxon>
        <taxon>Metazoa</taxon>
        <taxon>Ecdysozoa</taxon>
        <taxon>Nematoda</taxon>
        <taxon>Chromadorea</taxon>
        <taxon>Rhabditida</taxon>
        <taxon>Spirurina</taxon>
        <taxon>Ascaridomorpha</taxon>
        <taxon>Ascaridoidea</taxon>
        <taxon>Anisakidae</taxon>
        <taxon>Anisakis</taxon>
        <taxon>Anisakis simplex complex</taxon>
    </lineage>
</organism>
<reference evidence="2 3" key="1">
    <citation type="submission" date="2018-11" db="EMBL/GenBank/DDBJ databases">
        <authorList>
            <consortium name="Pathogen Informatics"/>
        </authorList>
    </citation>
    <scope>NUCLEOTIDE SEQUENCE [LARGE SCALE GENOMIC DNA]</scope>
</reference>
<dbReference type="Proteomes" id="UP000267096">
    <property type="component" value="Unassembled WGS sequence"/>
</dbReference>
<name>A0A3P6NC16_ANISI</name>
<sequence>MPLDGPVLDQSSSQAHRNHHMHQTSAHKSVLDLKMHLD</sequence>
<protein>
    <submittedName>
        <fullName evidence="2">Uncharacterized protein</fullName>
    </submittedName>
</protein>
<evidence type="ECO:0000256" key="1">
    <source>
        <dbReference type="SAM" id="MobiDB-lite"/>
    </source>
</evidence>
<evidence type="ECO:0000313" key="2">
    <source>
        <dbReference type="EMBL" id="VDK23396.1"/>
    </source>
</evidence>
<gene>
    <name evidence="2" type="ORF">ASIM_LOCUS4226</name>
</gene>